<sequence>MDFHPVQQILLLVGTSTGDIMIWELGSREKLAHKNFKVWDLSAFSMPSQAALTSDYTAPISRVTWSPDGTLFGVAYSKYVVQIYSYHGGDDLRNHLEVLHTQSTLCKYTHTMAVTISEITWRLRLMLAVSMISPFLTQTNNFAL</sequence>
<accession>A0ACB9I4V1</accession>
<proteinExistence type="predicted"/>
<reference evidence="2" key="1">
    <citation type="journal article" date="2022" name="Mol. Ecol. Resour.">
        <title>The genomes of chicory, endive, great burdock and yacon provide insights into Asteraceae palaeo-polyploidization history and plant inulin production.</title>
        <authorList>
            <person name="Fan W."/>
            <person name="Wang S."/>
            <person name="Wang H."/>
            <person name="Wang A."/>
            <person name="Jiang F."/>
            <person name="Liu H."/>
            <person name="Zhao H."/>
            <person name="Xu D."/>
            <person name="Zhang Y."/>
        </authorList>
    </citation>
    <scope>NUCLEOTIDE SEQUENCE [LARGE SCALE GENOMIC DNA]</scope>
    <source>
        <strain evidence="2">cv. Yunnan</strain>
    </source>
</reference>
<gene>
    <name evidence="1" type="ORF">L1987_31158</name>
</gene>
<name>A0ACB9I4V1_9ASTR</name>
<protein>
    <submittedName>
        <fullName evidence="1">Uncharacterized protein</fullName>
    </submittedName>
</protein>
<reference evidence="1 2" key="2">
    <citation type="journal article" date="2022" name="Mol. Ecol. Resour.">
        <title>The genomes of chicory, endive, great burdock and yacon provide insights into Asteraceae paleo-polyploidization history and plant inulin production.</title>
        <authorList>
            <person name="Fan W."/>
            <person name="Wang S."/>
            <person name="Wang H."/>
            <person name="Wang A."/>
            <person name="Jiang F."/>
            <person name="Liu H."/>
            <person name="Zhao H."/>
            <person name="Xu D."/>
            <person name="Zhang Y."/>
        </authorList>
    </citation>
    <scope>NUCLEOTIDE SEQUENCE [LARGE SCALE GENOMIC DNA]</scope>
    <source>
        <strain evidence="2">cv. Yunnan</strain>
        <tissue evidence="1">Leaves</tissue>
    </source>
</reference>
<keyword evidence="2" id="KW-1185">Reference proteome</keyword>
<evidence type="ECO:0000313" key="1">
    <source>
        <dbReference type="EMBL" id="KAI3803010.1"/>
    </source>
</evidence>
<evidence type="ECO:0000313" key="2">
    <source>
        <dbReference type="Proteomes" id="UP001056120"/>
    </source>
</evidence>
<dbReference type="Proteomes" id="UP001056120">
    <property type="component" value="Linkage Group LG10"/>
</dbReference>
<comment type="caution">
    <text evidence="1">The sequence shown here is derived from an EMBL/GenBank/DDBJ whole genome shotgun (WGS) entry which is preliminary data.</text>
</comment>
<dbReference type="EMBL" id="CM042027">
    <property type="protein sequence ID" value="KAI3803010.1"/>
    <property type="molecule type" value="Genomic_DNA"/>
</dbReference>
<organism evidence="1 2">
    <name type="scientific">Smallanthus sonchifolius</name>
    <dbReference type="NCBI Taxonomy" id="185202"/>
    <lineage>
        <taxon>Eukaryota</taxon>
        <taxon>Viridiplantae</taxon>
        <taxon>Streptophyta</taxon>
        <taxon>Embryophyta</taxon>
        <taxon>Tracheophyta</taxon>
        <taxon>Spermatophyta</taxon>
        <taxon>Magnoliopsida</taxon>
        <taxon>eudicotyledons</taxon>
        <taxon>Gunneridae</taxon>
        <taxon>Pentapetalae</taxon>
        <taxon>asterids</taxon>
        <taxon>campanulids</taxon>
        <taxon>Asterales</taxon>
        <taxon>Asteraceae</taxon>
        <taxon>Asteroideae</taxon>
        <taxon>Heliantheae alliance</taxon>
        <taxon>Millerieae</taxon>
        <taxon>Smallanthus</taxon>
    </lineage>
</organism>